<feature type="transmembrane region" description="Helical" evidence="7">
    <location>
        <begin position="120"/>
        <end position="139"/>
    </location>
</feature>
<dbReference type="GO" id="GO:0055085">
    <property type="term" value="P:transmembrane transport"/>
    <property type="evidence" value="ECO:0007669"/>
    <property type="project" value="InterPro"/>
</dbReference>
<keyword evidence="2" id="KW-0813">Transport</keyword>
<feature type="transmembrane region" description="Helical" evidence="7">
    <location>
        <begin position="273"/>
        <end position="298"/>
    </location>
</feature>
<organism evidence="8 9">
    <name type="scientific">Marinimicrobium koreense</name>
    <dbReference type="NCBI Taxonomy" id="306545"/>
    <lineage>
        <taxon>Bacteria</taxon>
        <taxon>Pseudomonadati</taxon>
        <taxon>Pseudomonadota</taxon>
        <taxon>Gammaproteobacteria</taxon>
        <taxon>Cellvibrionales</taxon>
        <taxon>Cellvibrionaceae</taxon>
        <taxon>Marinimicrobium</taxon>
    </lineage>
</organism>
<proteinExistence type="predicted"/>
<evidence type="ECO:0000256" key="5">
    <source>
        <dbReference type="ARBA" id="ARBA00022989"/>
    </source>
</evidence>
<keyword evidence="6 7" id="KW-0472">Membrane</keyword>
<dbReference type="GO" id="GO:0016020">
    <property type="term" value="C:membrane"/>
    <property type="evidence" value="ECO:0007669"/>
    <property type="project" value="UniProtKB-SubCell"/>
</dbReference>
<comment type="caution">
    <text evidence="8">The sequence shown here is derived from an EMBL/GenBank/DDBJ whole genome shotgun (WGS) entry which is preliminary data.</text>
</comment>
<evidence type="ECO:0000256" key="2">
    <source>
        <dbReference type="ARBA" id="ARBA00022448"/>
    </source>
</evidence>
<feature type="transmembrane region" description="Helical" evidence="7">
    <location>
        <begin position="186"/>
        <end position="206"/>
    </location>
</feature>
<feature type="transmembrane region" description="Helical" evidence="7">
    <location>
        <begin position="159"/>
        <end position="180"/>
    </location>
</feature>
<keyword evidence="9" id="KW-1185">Reference proteome</keyword>
<dbReference type="EMBL" id="RJUK01000001">
    <property type="protein sequence ID" value="ROQ20736.1"/>
    <property type="molecule type" value="Genomic_DNA"/>
</dbReference>
<keyword evidence="3" id="KW-1003">Cell membrane</keyword>
<accession>A0A3N1P7L8</accession>
<dbReference type="RefSeq" id="WP_123637838.1">
    <property type="nucleotide sequence ID" value="NZ_JBHYFO010000004.1"/>
</dbReference>
<dbReference type="AlphaFoldDB" id="A0A3N1P7L8"/>
<evidence type="ECO:0000256" key="4">
    <source>
        <dbReference type="ARBA" id="ARBA00022692"/>
    </source>
</evidence>
<evidence type="ECO:0000313" key="9">
    <source>
        <dbReference type="Proteomes" id="UP000273643"/>
    </source>
</evidence>
<evidence type="ECO:0000256" key="6">
    <source>
        <dbReference type="ARBA" id="ARBA00023136"/>
    </source>
</evidence>
<name>A0A3N1P7L8_9GAMM</name>
<feature type="transmembrane region" description="Helical" evidence="7">
    <location>
        <begin position="60"/>
        <end position="82"/>
    </location>
</feature>
<keyword evidence="4 7" id="KW-0812">Transmembrane</keyword>
<protein>
    <recommendedName>
        <fullName evidence="10">AEC family transporter</fullName>
    </recommendedName>
</protein>
<feature type="transmembrane region" description="Helical" evidence="7">
    <location>
        <begin position="213"/>
        <end position="236"/>
    </location>
</feature>
<dbReference type="InterPro" id="IPR004776">
    <property type="entry name" value="Mem_transp_PIN-like"/>
</dbReference>
<evidence type="ECO:0000313" key="8">
    <source>
        <dbReference type="EMBL" id="ROQ20736.1"/>
    </source>
</evidence>
<comment type="subcellular location">
    <subcellularLocation>
        <location evidence="1">Membrane</location>
        <topology evidence="1">Multi-pass membrane protein</topology>
    </subcellularLocation>
</comment>
<dbReference type="OrthoDB" id="3238001at2"/>
<evidence type="ECO:0000256" key="1">
    <source>
        <dbReference type="ARBA" id="ARBA00004141"/>
    </source>
</evidence>
<evidence type="ECO:0008006" key="10">
    <source>
        <dbReference type="Google" id="ProtNLM"/>
    </source>
</evidence>
<dbReference type="Pfam" id="PF03547">
    <property type="entry name" value="Mem_trans"/>
    <property type="match status" value="1"/>
</dbReference>
<dbReference type="Proteomes" id="UP000273643">
    <property type="component" value="Unassembled WGS sequence"/>
</dbReference>
<feature type="transmembrane region" description="Helical" evidence="7">
    <location>
        <begin position="242"/>
        <end position="261"/>
    </location>
</feature>
<dbReference type="PANTHER" id="PTHR36838:SF1">
    <property type="entry name" value="SLR1864 PROTEIN"/>
    <property type="match status" value="1"/>
</dbReference>
<sequence>MFAELAAIMAPLFIGTAIGYGWVRSGADYPSEFVSRAVMNIATPCLIVSVMARVEVEPSIMGGVALAAAVVILSMGVIGYLLTRWLKLPPVHYIPSLMFPNNGNLGLPLCLFAFGDTGLALALAAFMVMTLSTFTVGIMMVSRAEGLGARLKALGRQPVLYAMVLAVALLLTDTTLPLWLANTVDLMGGFAIPLMILTLGVSLARLKLVAWRLSLAFSTLRVLGGLALAYLAARLIGLEGEALGVAVLQGAMPVAIFNYLLALRYDRAPQEVAAMVLMSTLLAFVVLPIVLVFVLPLAGTTLVAP</sequence>
<feature type="transmembrane region" description="Helical" evidence="7">
    <location>
        <begin position="6"/>
        <end position="23"/>
    </location>
</feature>
<reference evidence="8 9" key="1">
    <citation type="submission" date="2018-11" db="EMBL/GenBank/DDBJ databases">
        <title>Genomic Encyclopedia of Type Strains, Phase IV (KMG-IV): sequencing the most valuable type-strain genomes for metagenomic binning, comparative biology and taxonomic classification.</title>
        <authorList>
            <person name="Goeker M."/>
        </authorList>
    </citation>
    <scope>NUCLEOTIDE SEQUENCE [LARGE SCALE GENOMIC DNA]</scope>
    <source>
        <strain evidence="8 9">DSM 16974</strain>
    </source>
</reference>
<evidence type="ECO:0000256" key="3">
    <source>
        <dbReference type="ARBA" id="ARBA00022475"/>
    </source>
</evidence>
<gene>
    <name evidence="8" type="ORF">EDC38_1349</name>
</gene>
<dbReference type="PANTHER" id="PTHR36838">
    <property type="entry name" value="AUXIN EFFLUX CARRIER FAMILY PROTEIN"/>
    <property type="match status" value="1"/>
</dbReference>
<keyword evidence="5 7" id="KW-1133">Transmembrane helix</keyword>
<evidence type="ECO:0000256" key="7">
    <source>
        <dbReference type="SAM" id="Phobius"/>
    </source>
</evidence>
<feature type="transmembrane region" description="Helical" evidence="7">
    <location>
        <begin position="35"/>
        <end position="54"/>
    </location>
</feature>